<evidence type="ECO:0000313" key="2">
    <source>
        <dbReference type="Proteomes" id="UP001234297"/>
    </source>
</evidence>
<sequence>MSLVAEDGGLSYEAGLECGCICNFGGLSCRGSVGAMIVHSDEAAAHVNHNRRYPLVHPGPGRRNEESVGGRSRCRCVERM</sequence>
<accession>A0ACC2MJM9</accession>
<evidence type="ECO:0000313" key="1">
    <source>
        <dbReference type="EMBL" id="KAJ8645539.1"/>
    </source>
</evidence>
<organism evidence="1 2">
    <name type="scientific">Persea americana</name>
    <name type="common">Avocado</name>
    <dbReference type="NCBI Taxonomy" id="3435"/>
    <lineage>
        <taxon>Eukaryota</taxon>
        <taxon>Viridiplantae</taxon>
        <taxon>Streptophyta</taxon>
        <taxon>Embryophyta</taxon>
        <taxon>Tracheophyta</taxon>
        <taxon>Spermatophyta</taxon>
        <taxon>Magnoliopsida</taxon>
        <taxon>Magnoliidae</taxon>
        <taxon>Laurales</taxon>
        <taxon>Lauraceae</taxon>
        <taxon>Persea</taxon>
    </lineage>
</organism>
<comment type="caution">
    <text evidence="1">The sequence shown here is derived from an EMBL/GenBank/DDBJ whole genome shotgun (WGS) entry which is preliminary data.</text>
</comment>
<protein>
    <submittedName>
        <fullName evidence="1">Uncharacterized protein</fullName>
    </submittedName>
</protein>
<proteinExistence type="predicted"/>
<name>A0ACC2MJM9_PERAE</name>
<dbReference type="Proteomes" id="UP001234297">
    <property type="component" value="Chromosome 2"/>
</dbReference>
<gene>
    <name evidence="1" type="ORF">MRB53_007287</name>
</gene>
<dbReference type="EMBL" id="CM056810">
    <property type="protein sequence ID" value="KAJ8645539.1"/>
    <property type="molecule type" value="Genomic_DNA"/>
</dbReference>
<reference evidence="1 2" key="1">
    <citation type="journal article" date="2022" name="Hortic Res">
        <title>A haplotype resolved chromosomal level avocado genome allows analysis of novel avocado genes.</title>
        <authorList>
            <person name="Nath O."/>
            <person name="Fletcher S.J."/>
            <person name="Hayward A."/>
            <person name="Shaw L.M."/>
            <person name="Masouleh A.K."/>
            <person name="Furtado A."/>
            <person name="Henry R.J."/>
            <person name="Mitter N."/>
        </authorList>
    </citation>
    <scope>NUCLEOTIDE SEQUENCE [LARGE SCALE GENOMIC DNA]</scope>
    <source>
        <strain evidence="2">cv. Hass</strain>
    </source>
</reference>
<keyword evidence="2" id="KW-1185">Reference proteome</keyword>